<evidence type="ECO:0000256" key="8">
    <source>
        <dbReference type="PIRSR" id="PIRSR601952-2"/>
    </source>
</evidence>
<feature type="chain" id="PRO_5009197781" evidence="12">
    <location>
        <begin position="22"/>
        <end position="434"/>
    </location>
</feature>
<feature type="active site" description="Phosphoserine intermediate" evidence="7">
    <location>
        <position position="85"/>
    </location>
</feature>
<dbReference type="AlphaFoldDB" id="A0A1E7LZV4"/>
<dbReference type="GO" id="GO:0046872">
    <property type="term" value="F:metal ion binding"/>
    <property type="evidence" value="ECO:0007669"/>
    <property type="project" value="UniProtKB-KW"/>
</dbReference>
<feature type="signal peptide" evidence="12">
    <location>
        <begin position="1"/>
        <end position="21"/>
    </location>
</feature>
<evidence type="ECO:0000256" key="3">
    <source>
        <dbReference type="ARBA" id="ARBA00022723"/>
    </source>
</evidence>
<dbReference type="InterPro" id="IPR017850">
    <property type="entry name" value="Alkaline_phosphatase_core_sf"/>
</dbReference>
<feature type="binding site" evidence="8">
    <location>
        <position position="353"/>
    </location>
    <ligand>
        <name>Zn(2+)</name>
        <dbReference type="ChEBI" id="CHEBI:29105"/>
        <label>1</label>
    </ligand>
</feature>
<keyword evidence="3 8" id="KW-0479">Metal-binding</keyword>
<reference evidence="13 14" key="1">
    <citation type="journal article" date="2016" name="Front. Microbiol.">
        <title>Comparative Genomics Analysis of Streptomyces Species Reveals Their Adaptation to the Marine Environment and Their Diversity at the Genomic Level.</title>
        <authorList>
            <person name="Tian X."/>
            <person name="Zhang Z."/>
            <person name="Yang T."/>
            <person name="Chen M."/>
            <person name="Li J."/>
            <person name="Chen F."/>
            <person name="Yang J."/>
            <person name="Li W."/>
            <person name="Zhang B."/>
            <person name="Zhang Z."/>
            <person name="Wu J."/>
            <person name="Zhang C."/>
            <person name="Long L."/>
            <person name="Xiao J."/>
        </authorList>
    </citation>
    <scope>NUCLEOTIDE SEQUENCE [LARGE SCALE GENOMIC DNA]</scope>
    <source>
        <strain evidence="13 14">SCSIO M10372</strain>
    </source>
</reference>
<comment type="similarity">
    <text evidence="1 10">Belongs to the alkaline phosphatase family.</text>
</comment>
<evidence type="ECO:0000256" key="2">
    <source>
        <dbReference type="ARBA" id="ARBA00022553"/>
    </source>
</evidence>
<comment type="cofactor">
    <cofactor evidence="8">
        <name>Mg(2+)</name>
        <dbReference type="ChEBI" id="CHEBI:18420"/>
    </cofactor>
    <text evidence="8">Binds 1 Mg(2+) ion.</text>
</comment>
<dbReference type="PATRIC" id="fig|518642.7.peg.2554"/>
<sequence>MAGLAAAAAGTGAGAPPSAAAADTPAARNVILLVGDGMGDSEITLARNYTVGAGGRLHMDRFPMTGTYTTYSVDKEGKPTYVTDSAASATAWATGRKTVNDRLSKTPGSDRAVPTILELAQRGGFATGSVTTAALTDATPAALAAHVTDRSCQGPADMALCPADTRGGGGPGSIAEQTVARRVDVLLGGGRERFEQTITEGPERGATVLHRARQRGYQVITEAEGLDAVRPGRPVLGLFAAEALPVEWTGKPAAPAGTAPQRCVPADPGRGPRIPSLEAQTRKAIELLEAGARQKGQGKGFFLQVEGASIDKQNHDADPCGQIGETVAFDRAVKAAREYAVRHPDTLVITTADHGHSSQIVPLAARPAGLSATLITDEGALMKVSYATHAGEEGQEHSGVQVRVAAEGPHAHRVLGSGDQTELFTTLRLALGLR</sequence>
<dbReference type="PANTHER" id="PTHR11596:SF5">
    <property type="entry name" value="ALKALINE PHOSPHATASE"/>
    <property type="match status" value="1"/>
</dbReference>
<evidence type="ECO:0000256" key="1">
    <source>
        <dbReference type="ARBA" id="ARBA00005984"/>
    </source>
</evidence>
<dbReference type="Proteomes" id="UP000175971">
    <property type="component" value="Unassembled WGS sequence"/>
</dbReference>
<proteinExistence type="inferred from homology"/>
<dbReference type="PANTHER" id="PTHR11596">
    <property type="entry name" value="ALKALINE PHOSPHATASE"/>
    <property type="match status" value="1"/>
</dbReference>
<evidence type="ECO:0000313" key="13">
    <source>
        <dbReference type="EMBL" id="OEV21779.1"/>
    </source>
</evidence>
<keyword evidence="4" id="KW-0378">Hydrolase</keyword>
<dbReference type="SUPFAM" id="SSF53649">
    <property type="entry name" value="Alkaline phosphatase-like"/>
    <property type="match status" value="1"/>
</dbReference>
<feature type="binding site" evidence="8">
    <location>
        <position position="315"/>
    </location>
    <ligand>
        <name>Zn(2+)</name>
        <dbReference type="ChEBI" id="CHEBI:29105"/>
        <label>2</label>
    </ligand>
</feature>
<gene>
    <name evidence="13" type="ORF">AN221_05015</name>
</gene>
<evidence type="ECO:0000256" key="4">
    <source>
        <dbReference type="ARBA" id="ARBA00022801"/>
    </source>
</evidence>
<dbReference type="SMART" id="SM00098">
    <property type="entry name" value="alkPPc"/>
    <property type="match status" value="1"/>
</dbReference>
<name>A0A1E7LZV4_9ACTN</name>
<evidence type="ECO:0000256" key="5">
    <source>
        <dbReference type="ARBA" id="ARBA00022833"/>
    </source>
</evidence>
<protein>
    <submittedName>
        <fullName evidence="13">Alkaline phosphatase</fullName>
    </submittedName>
</protein>
<dbReference type="InterPro" id="IPR001952">
    <property type="entry name" value="Alkaline_phosphatase"/>
</dbReference>
<feature type="binding site" evidence="8">
    <location>
        <position position="354"/>
    </location>
    <ligand>
        <name>Zn(2+)</name>
        <dbReference type="ChEBI" id="CHEBI:29105"/>
        <label>2</label>
    </ligand>
</feature>
<feature type="binding site" evidence="8">
    <location>
        <position position="36"/>
    </location>
    <ligand>
        <name>Mg(2+)</name>
        <dbReference type="ChEBI" id="CHEBI:18420"/>
    </ligand>
</feature>
<accession>A0A1E7LZV4</accession>
<keyword evidence="9" id="KW-1015">Disulfide bond</keyword>
<keyword evidence="6 8" id="KW-0460">Magnesium</keyword>
<dbReference type="RefSeq" id="WP_070200024.1">
    <property type="nucleotide sequence ID" value="NZ_LJGZ01000007.1"/>
</dbReference>
<feature type="disulfide bond" evidence="9">
    <location>
        <begin position="152"/>
        <end position="161"/>
    </location>
</feature>
<dbReference type="Pfam" id="PF00245">
    <property type="entry name" value="Alk_phosphatase"/>
    <property type="match status" value="1"/>
</dbReference>
<dbReference type="OrthoDB" id="9794455at2"/>
<feature type="binding site" evidence="8">
    <location>
        <position position="137"/>
    </location>
    <ligand>
        <name>Mg(2+)</name>
        <dbReference type="ChEBI" id="CHEBI:18420"/>
    </ligand>
</feature>
<evidence type="ECO:0000313" key="14">
    <source>
        <dbReference type="Proteomes" id="UP000175971"/>
    </source>
</evidence>
<evidence type="ECO:0000256" key="9">
    <source>
        <dbReference type="PIRSR" id="PIRSR601952-3"/>
    </source>
</evidence>
<feature type="binding site" evidence="8">
    <location>
        <position position="36"/>
    </location>
    <ligand>
        <name>Zn(2+)</name>
        <dbReference type="ChEBI" id="CHEBI:29105"/>
        <label>2</label>
    </ligand>
</feature>
<feature type="binding site" evidence="8">
    <location>
        <position position="397"/>
    </location>
    <ligand>
        <name>Zn(2+)</name>
        <dbReference type="ChEBI" id="CHEBI:29105"/>
        <label>2</label>
    </ligand>
</feature>
<evidence type="ECO:0000256" key="12">
    <source>
        <dbReference type="SAM" id="SignalP"/>
    </source>
</evidence>
<evidence type="ECO:0000256" key="10">
    <source>
        <dbReference type="RuleBase" id="RU003946"/>
    </source>
</evidence>
<feature type="binding site" evidence="8">
    <location>
        <position position="139"/>
    </location>
    <ligand>
        <name>Mg(2+)</name>
        <dbReference type="ChEBI" id="CHEBI:18420"/>
    </ligand>
</feature>
<feature type="binding site" evidence="8">
    <location>
        <position position="311"/>
    </location>
    <ligand>
        <name>Zn(2+)</name>
        <dbReference type="ChEBI" id="CHEBI:29105"/>
        <label>2</label>
    </ligand>
</feature>
<keyword evidence="14" id="KW-1185">Reference proteome</keyword>
<evidence type="ECO:0000256" key="11">
    <source>
        <dbReference type="SAM" id="MobiDB-lite"/>
    </source>
</evidence>
<dbReference type="PROSITE" id="PS00123">
    <property type="entry name" value="ALKALINE_PHOSPHATASE"/>
    <property type="match status" value="1"/>
</dbReference>
<keyword evidence="2" id="KW-0597">Phosphoprotein</keyword>
<organism evidence="13 14">
    <name type="scientific">Streptomyces nanshensis</name>
    <dbReference type="NCBI Taxonomy" id="518642"/>
    <lineage>
        <taxon>Bacteria</taxon>
        <taxon>Bacillati</taxon>
        <taxon>Actinomycetota</taxon>
        <taxon>Actinomycetes</taxon>
        <taxon>Kitasatosporales</taxon>
        <taxon>Streptomycetaceae</taxon>
        <taxon>Streptomyces</taxon>
    </lineage>
</organism>
<dbReference type="EMBL" id="LJGZ01000007">
    <property type="protein sequence ID" value="OEV21779.1"/>
    <property type="molecule type" value="Genomic_DNA"/>
</dbReference>
<keyword evidence="5 8" id="KW-0862">Zinc</keyword>
<keyword evidence="12" id="KW-0732">Signal</keyword>
<comment type="caution">
    <text evidence="13">The sequence shown here is derived from an EMBL/GenBank/DDBJ whole genome shotgun (WGS) entry which is preliminary data.</text>
</comment>
<dbReference type="PRINTS" id="PR00113">
    <property type="entry name" value="ALKPHPHTASE"/>
</dbReference>
<dbReference type="GO" id="GO:0004035">
    <property type="term" value="F:alkaline phosphatase activity"/>
    <property type="evidence" value="ECO:0007669"/>
    <property type="project" value="TreeGrafter"/>
</dbReference>
<dbReference type="Gene3D" id="3.40.720.10">
    <property type="entry name" value="Alkaline Phosphatase, subunit A"/>
    <property type="match status" value="1"/>
</dbReference>
<evidence type="ECO:0000256" key="7">
    <source>
        <dbReference type="PIRSR" id="PIRSR601952-1"/>
    </source>
</evidence>
<dbReference type="InterPro" id="IPR018299">
    <property type="entry name" value="Alkaline_phosphatase_AS"/>
</dbReference>
<comment type="cofactor">
    <cofactor evidence="8">
        <name>Zn(2+)</name>
        <dbReference type="ChEBI" id="CHEBI:29105"/>
    </cofactor>
    <text evidence="8">Binds 2 Zn(2+) ions.</text>
</comment>
<evidence type="ECO:0000256" key="6">
    <source>
        <dbReference type="ARBA" id="ARBA00022842"/>
    </source>
</evidence>
<feature type="region of interest" description="Disordered" evidence="11">
    <location>
        <begin position="252"/>
        <end position="275"/>
    </location>
</feature>
<dbReference type="CDD" id="cd16012">
    <property type="entry name" value="ALP"/>
    <property type="match status" value="1"/>
</dbReference>
<feature type="binding site" evidence="8">
    <location>
        <position position="306"/>
    </location>
    <ligand>
        <name>Mg(2+)</name>
        <dbReference type="ChEBI" id="CHEBI:18420"/>
    </ligand>
</feature>